<evidence type="ECO:0000313" key="2">
    <source>
        <dbReference type="EMBL" id="GBP03372.1"/>
    </source>
</evidence>
<sequence length="228" mass="25719">MGTALVKASQKTTEALIGLSVSITFLNKGHSSRVQIFIPKLIVPMTDRQSDAGLCHNRVSARMRELLSTDDEYLPTRNLKSGQKLIHLNVVLLYDRVPSNASEILSPVSARFPTITYPIPPKRTAPHCYSSDVTSFHGRSVHADRKKRILQDTTVTKTDLNFIHSWRFSFLREKEKVFSQNPQKMNASRKRHDFVSRKKSAQQKVGGAGRLTKAQCRQLAGAFCKKKK</sequence>
<comment type="caution">
    <text evidence="2">The sequence shown here is derived from an EMBL/GenBank/DDBJ whole genome shotgun (WGS) entry which is preliminary data.</text>
</comment>
<dbReference type="AlphaFoldDB" id="A0A4C1SMK5"/>
<gene>
    <name evidence="2" type="ORF">EVAR_101762_1</name>
</gene>
<dbReference type="Proteomes" id="UP000299102">
    <property type="component" value="Unassembled WGS sequence"/>
</dbReference>
<evidence type="ECO:0000313" key="3">
    <source>
        <dbReference type="Proteomes" id="UP000299102"/>
    </source>
</evidence>
<organism evidence="2 3">
    <name type="scientific">Eumeta variegata</name>
    <name type="common">Bagworm moth</name>
    <name type="synonym">Eumeta japonica</name>
    <dbReference type="NCBI Taxonomy" id="151549"/>
    <lineage>
        <taxon>Eukaryota</taxon>
        <taxon>Metazoa</taxon>
        <taxon>Ecdysozoa</taxon>
        <taxon>Arthropoda</taxon>
        <taxon>Hexapoda</taxon>
        <taxon>Insecta</taxon>
        <taxon>Pterygota</taxon>
        <taxon>Neoptera</taxon>
        <taxon>Endopterygota</taxon>
        <taxon>Lepidoptera</taxon>
        <taxon>Glossata</taxon>
        <taxon>Ditrysia</taxon>
        <taxon>Tineoidea</taxon>
        <taxon>Psychidae</taxon>
        <taxon>Oiketicinae</taxon>
        <taxon>Eumeta</taxon>
    </lineage>
</organism>
<reference evidence="2 3" key="1">
    <citation type="journal article" date="2019" name="Commun. Biol.">
        <title>The bagworm genome reveals a unique fibroin gene that provides high tensile strength.</title>
        <authorList>
            <person name="Kono N."/>
            <person name="Nakamura H."/>
            <person name="Ohtoshi R."/>
            <person name="Tomita M."/>
            <person name="Numata K."/>
            <person name="Arakawa K."/>
        </authorList>
    </citation>
    <scope>NUCLEOTIDE SEQUENCE [LARGE SCALE GENOMIC DNA]</scope>
</reference>
<evidence type="ECO:0000256" key="1">
    <source>
        <dbReference type="SAM" id="MobiDB-lite"/>
    </source>
</evidence>
<protein>
    <submittedName>
        <fullName evidence="2">Uncharacterized protein</fullName>
    </submittedName>
</protein>
<dbReference type="EMBL" id="BGZK01000010">
    <property type="protein sequence ID" value="GBP03372.1"/>
    <property type="molecule type" value="Genomic_DNA"/>
</dbReference>
<accession>A0A4C1SMK5</accession>
<proteinExistence type="predicted"/>
<name>A0A4C1SMK5_EUMVA</name>
<keyword evidence="3" id="KW-1185">Reference proteome</keyword>
<feature type="region of interest" description="Disordered" evidence="1">
    <location>
        <begin position="181"/>
        <end position="208"/>
    </location>
</feature>
<feature type="compositionally biased region" description="Basic residues" evidence="1">
    <location>
        <begin position="187"/>
        <end position="201"/>
    </location>
</feature>